<dbReference type="InterPro" id="IPR052988">
    <property type="entry name" value="Oryzine_lactonohydrolase"/>
</dbReference>
<organism evidence="3 4">
    <name type="scientific">Rhypophila decipiens</name>
    <dbReference type="NCBI Taxonomy" id="261697"/>
    <lineage>
        <taxon>Eukaryota</taxon>
        <taxon>Fungi</taxon>
        <taxon>Dikarya</taxon>
        <taxon>Ascomycota</taxon>
        <taxon>Pezizomycotina</taxon>
        <taxon>Sordariomycetes</taxon>
        <taxon>Sordariomycetidae</taxon>
        <taxon>Sordariales</taxon>
        <taxon>Naviculisporaceae</taxon>
        <taxon>Rhypophila</taxon>
    </lineage>
</organism>
<reference evidence="3" key="1">
    <citation type="journal article" date="2023" name="Mol. Phylogenet. Evol.">
        <title>Genome-scale phylogeny and comparative genomics of the fungal order Sordariales.</title>
        <authorList>
            <person name="Hensen N."/>
            <person name="Bonometti L."/>
            <person name="Westerberg I."/>
            <person name="Brannstrom I.O."/>
            <person name="Guillou S."/>
            <person name="Cros-Aarteil S."/>
            <person name="Calhoun S."/>
            <person name="Haridas S."/>
            <person name="Kuo A."/>
            <person name="Mondo S."/>
            <person name="Pangilinan J."/>
            <person name="Riley R."/>
            <person name="LaButti K."/>
            <person name="Andreopoulos B."/>
            <person name="Lipzen A."/>
            <person name="Chen C."/>
            <person name="Yan M."/>
            <person name="Daum C."/>
            <person name="Ng V."/>
            <person name="Clum A."/>
            <person name="Steindorff A."/>
            <person name="Ohm R.A."/>
            <person name="Martin F."/>
            <person name="Silar P."/>
            <person name="Natvig D.O."/>
            <person name="Lalanne C."/>
            <person name="Gautier V."/>
            <person name="Ament-Velasquez S.L."/>
            <person name="Kruys A."/>
            <person name="Hutchinson M.I."/>
            <person name="Powell A.J."/>
            <person name="Barry K."/>
            <person name="Miller A.N."/>
            <person name="Grigoriev I.V."/>
            <person name="Debuchy R."/>
            <person name="Gladieux P."/>
            <person name="Hiltunen Thoren M."/>
            <person name="Johannesson H."/>
        </authorList>
    </citation>
    <scope>NUCLEOTIDE SEQUENCE</scope>
    <source>
        <strain evidence="3">PSN293</strain>
    </source>
</reference>
<dbReference type="PANTHER" id="PTHR47064:SF2">
    <property type="entry name" value="SMP-30_GLUCONOLACTONASE_LRE-LIKE REGION DOMAIN-CONTAINING PROTEIN-RELATED"/>
    <property type="match status" value="1"/>
</dbReference>
<protein>
    <recommendedName>
        <fullName evidence="2">SMP-30/Gluconolactonase/LRE-like region domain-containing protein</fullName>
    </recommendedName>
</protein>
<feature type="chain" id="PRO_5042832843" description="SMP-30/Gluconolactonase/LRE-like region domain-containing protein" evidence="1">
    <location>
        <begin position="19"/>
        <end position="405"/>
    </location>
</feature>
<reference evidence="3" key="2">
    <citation type="submission" date="2023-05" db="EMBL/GenBank/DDBJ databases">
        <authorList>
            <consortium name="Lawrence Berkeley National Laboratory"/>
            <person name="Steindorff A."/>
            <person name="Hensen N."/>
            <person name="Bonometti L."/>
            <person name="Westerberg I."/>
            <person name="Brannstrom I.O."/>
            <person name="Guillou S."/>
            <person name="Cros-Aarteil S."/>
            <person name="Calhoun S."/>
            <person name="Haridas S."/>
            <person name="Kuo A."/>
            <person name="Mondo S."/>
            <person name="Pangilinan J."/>
            <person name="Riley R."/>
            <person name="Labutti K."/>
            <person name="Andreopoulos B."/>
            <person name="Lipzen A."/>
            <person name="Chen C."/>
            <person name="Yanf M."/>
            <person name="Daum C."/>
            <person name="Ng V."/>
            <person name="Clum A."/>
            <person name="Ohm R."/>
            <person name="Martin F."/>
            <person name="Silar P."/>
            <person name="Natvig D."/>
            <person name="Lalanne C."/>
            <person name="Gautier V."/>
            <person name="Ament-Velasquez S.L."/>
            <person name="Kruys A."/>
            <person name="Hutchinson M.I."/>
            <person name="Powell A.J."/>
            <person name="Barry K."/>
            <person name="Miller A.N."/>
            <person name="Grigoriev I.V."/>
            <person name="Debuchy R."/>
            <person name="Gladieux P."/>
            <person name="Thoren M.H."/>
            <person name="Johannesson H."/>
        </authorList>
    </citation>
    <scope>NUCLEOTIDE SEQUENCE</scope>
    <source>
        <strain evidence="3">PSN293</strain>
    </source>
</reference>
<name>A0AAN7BAG9_9PEZI</name>
<evidence type="ECO:0000256" key="1">
    <source>
        <dbReference type="SAM" id="SignalP"/>
    </source>
</evidence>
<keyword evidence="4" id="KW-1185">Reference proteome</keyword>
<dbReference type="Gene3D" id="2.120.10.30">
    <property type="entry name" value="TolB, C-terminal domain"/>
    <property type="match status" value="1"/>
</dbReference>
<evidence type="ECO:0000313" key="3">
    <source>
        <dbReference type="EMBL" id="KAK4216818.1"/>
    </source>
</evidence>
<dbReference type="InterPro" id="IPR011042">
    <property type="entry name" value="6-blade_b-propeller_TolB-like"/>
</dbReference>
<sequence length="405" mass="43954">MRLVTCLSGALLLTGVAGQSSRTVPPLAQVIDQKRFNTLGNRSAITDGNSQFIPPGYTAESLFAKPFHIYDDEFYDIIGPNPTLTLLNSTGTNPRFHEAPVWYPATDEVFFSQNAGAKAAGTGLTRSAVIQKISLAEVTPNITAQRTATPGQVRVEYVLPNPNIINPNGGTNYRNRILFVGEGQGPNTPPAIYLMHPYSPYNTSILLDNFFGRQFNSINDITINPRSGEIYFTDTTYGYVQDFRPPPGLPKQVYRFNESTGAVAVVADGFNMPNGIAFSPNGQHLYVTDTGLIQGYFGFNTSFPSTIYRYDVQADGTLENRKTFAFVSPGVPDGIHFDTRGNLYAGCGDGVQVYNPSGKLIGKIHVGGTAANFQFAGKGRMVILAETELYYATLAAEGAFPGTLY</sequence>
<feature type="domain" description="SMP-30/Gluconolactonase/LRE-like region" evidence="2">
    <location>
        <begin position="206"/>
        <end position="379"/>
    </location>
</feature>
<accession>A0AAN7BAG9</accession>
<dbReference type="Proteomes" id="UP001301769">
    <property type="component" value="Unassembled WGS sequence"/>
</dbReference>
<evidence type="ECO:0000313" key="4">
    <source>
        <dbReference type="Proteomes" id="UP001301769"/>
    </source>
</evidence>
<feature type="signal peptide" evidence="1">
    <location>
        <begin position="1"/>
        <end position="18"/>
    </location>
</feature>
<keyword evidence="1" id="KW-0732">Signal</keyword>
<proteinExistence type="predicted"/>
<evidence type="ECO:0000259" key="2">
    <source>
        <dbReference type="Pfam" id="PF08450"/>
    </source>
</evidence>
<dbReference type="AlphaFoldDB" id="A0AAN7BAG9"/>
<dbReference type="PANTHER" id="PTHR47064">
    <property type="entry name" value="PUTATIVE (AFU_ORTHOLOGUE AFUA_1G08990)-RELATED"/>
    <property type="match status" value="1"/>
</dbReference>
<dbReference type="Pfam" id="PF08450">
    <property type="entry name" value="SGL"/>
    <property type="match status" value="1"/>
</dbReference>
<gene>
    <name evidence="3" type="ORF">QBC37DRAFT_278677</name>
</gene>
<comment type="caution">
    <text evidence="3">The sequence shown here is derived from an EMBL/GenBank/DDBJ whole genome shotgun (WGS) entry which is preliminary data.</text>
</comment>
<dbReference type="EMBL" id="MU858065">
    <property type="protein sequence ID" value="KAK4216818.1"/>
    <property type="molecule type" value="Genomic_DNA"/>
</dbReference>
<dbReference type="SUPFAM" id="SSF63829">
    <property type="entry name" value="Calcium-dependent phosphotriesterase"/>
    <property type="match status" value="1"/>
</dbReference>
<dbReference type="InterPro" id="IPR013658">
    <property type="entry name" value="SGL"/>
</dbReference>